<name>A0ABM8PCY6_9HYPH</name>
<keyword evidence="3" id="KW-1185">Reference proteome</keyword>
<gene>
    <name evidence="2" type="ORF">REJC140_00180</name>
</gene>
<organism evidence="2 3">
    <name type="scientific">Pseudorhizobium endolithicum</name>
    <dbReference type="NCBI Taxonomy" id="1191678"/>
    <lineage>
        <taxon>Bacteria</taxon>
        <taxon>Pseudomonadati</taxon>
        <taxon>Pseudomonadota</taxon>
        <taxon>Alphaproteobacteria</taxon>
        <taxon>Hyphomicrobiales</taxon>
        <taxon>Rhizobiaceae</taxon>
        <taxon>Rhizobium/Agrobacterium group</taxon>
        <taxon>Pseudorhizobium</taxon>
    </lineage>
</organism>
<evidence type="ECO:0000313" key="3">
    <source>
        <dbReference type="Proteomes" id="UP000606921"/>
    </source>
</evidence>
<accession>A0ABM8PCY6</accession>
<dbReference type="Proteomes" id="UP000606921">
    <property type="component" value="Unassembled WGS sequence"/>
</dbReference>
<sequence>MISKLPGHPTFRLAGGGAKVAVAKTAGCSTPAHANDQEYPDDAEVRRNWTILLVLVAPMAVLTWTVLALL</sequence>
<proteinExistence type="predicted"/>
<dbReference type="EMBL" id="CABFWF030000001">
    <property type="protein sequence ID" value="CAD7023352.1"/>
    <property type="molecule type" value="Genomic_DNA"/>
</dbReference>
<keyword evidence="1" id="KW-0812">Transmembrane</keyword>
<evidence type="ECO:0000313" key="2">
    <source>
        <dbReference type="EMBL" id="CAD7023352.1"/>
    </source>
</evidence>
<evidence type="ECO:0000256" key="1">
    <source>
        <dbReference type="SAM" id="Phobius"/>
    </source>
</evidence>
<keyword evidence="1" id="KW-0472">Membrane</keyword>
<reference evidence="2 3" key="1">
    <citation type="submission" date="2020-11" db="EMBL/GenBank/DDBJ databases">
        <authorList>
            <person name="Lassalle F."/>
        </authorList>
    </citation>
    <scope>NUCLEOTIDE SEQUENCE [LARGE SCALE GENOMIC DNA]</scope>
    <source>
        <strain evidence="2 3">JC140</strain>
    </source>
</reference>
<feature type="transmembrane region" description="Helical" evidence="1">
    <location>
        <begin position="49"/>
        <end position="69"/>
    </location>
</feature>
<dbReference type="RefSeq" id="WP_142590897.1">
    <property type="nucleotide sequence ID" value="NZ_CABFWF030000001.1"/>
</dbReference>
<comment type="caution">
    <text evidence="2">The sequence shown here is derived from an EMBL/GenBank/DDBJ whole genome shotgun (WGS) entry which is preliminary data.</text>
</comment>
<protein>
    <submittedName>
        <fullName evidence="2">Uncharacterized protein</fullName>
    </submittedName>
</protein>
<keyword evidence="1" id="KW-1133">Transmembrane helix</keyword>